<gene>
    <name evidence="1" type="ORF">S01H1_48477</name>
</gene>
<comment type="caution">
    <text evidence="1">The sequence shown here is derived from an EMBL/GenBank/DDBJ whole genome shotgun (WGS) entry which is preliminary data.</text>
</comment>
<feature type="non-terminal residue" evidence="1">
    <location>
        <position position="1"/>
    </location>
</feature>
<sequence>DGRGRRVAGAAALAAPARALLAGAPGAAEVEVATVRGAVYAARSERHAIAVVSDRGALPALMLYDLRMLLAELDGAR</sequence>
<dbReference type="AlphaFoldDB" id="X0WU56"/>
<organism evidence="1">
    <name type="scientific">marine sediment metagenome</name>
    <dbReference type="NCBI Taxonomy" id="412755"/>
    <lineage>
        <taxon>unclassified sequences</taxon>
        <taxon>metagenomes</taxon>
        <taxon>ecological metagenomes</taxon>
    </lineage>
</organism>
<reference evidence="1" key="1">
    <citation type="journal article" date="2014" name="Front. Microbiol.">
        <title>High frequency of phylogenetically diverse reductive dehalogenase-homologous genes in deep subseafloor sedimentary metagenomes.</title>
        <authorList>
            <person name="Kawai M."/>
            <person name="Futagami T."/>
            <person name="Toyoda A."/>
            <person name="Takaki Y."/>
            <person name="Nishi S."/>
            <person name="Hori S."/>
            <person name="Arai W."/>
            <person name="Tsubouchi T."/>
            <person name="Morono Y."/>
            <person name="Uchiyama I."/>
            <person name="Ito T."/>
            <person name="Fujiyama A."/>
            <person name="Inagaki F."/>
            <person name="Takami H."/>
        </authorList>
    </citation>
    <scope>NUCLEOTIDE SEQUENCE</scope>
    <source>
        <strain evidence="1">Expedition CK06-06</strain>
    </source>
</reference>
<name>X0WU56_9ZZZZ</name>
<protein>
    <recommendedName>
        <fullName evidence="2">Roadblock/LAMTOR2 domain-containing protein</fullName>
    </recommendedName>
</protein>
<evidence type="ECO:0000313" key="1">
    <source>
        <dbReference type="EMBL" id="GAG27998.1"/>
    </source>
</evidence>
<accession>X0WU56</accession>
<proteinExistence type="predicted"/>
<evidence type="ECO:0008006" key="2">
    <source>
        <dbReference type="Google" id="ProtNLM"/>
    </source>
</evidence>
<dbReference type="EMBL" id="BARS01031130">
    <property type="protein sequence ID" value="GAG27998.1"/>
    <property type="molecule type" value="Genomic_DNA"/>
</dbReference>